<sequence>MSEQHHYYRVTVDEINNILLRNAGSELTRMRYNSQFLWNSPNFPTQDFIDDLDELQYHHEKIQRRLAKPQPLTSFIMKRVSKYELLKIIKAINSLHKEAEDFRRIPELYLRIPEWVDRTSNWNPVFYYAG</sequence>
<protein>
    <submittedName>
        <fullName evidence="1">Uncharacterized protein</fullName>
    </submittedName>
</protein>
<organism evidence="1 2">
    <name type="scientific">Pterulicium gracile</name>
    <dbReference type="NCBI Taxonomy" id="1884261"/>
    <lineage>
        <taxon>Eukaryota</taxon>
        <taxon>Fungi</taxon>
        <taxon>Dikarya</taxon>
        <taxon>Basidiomycota</taxon>
        <taxon>Agaricomycotina</taxon>
        <taxon>Agaricomycetes</taxon>
        <taxon>Agaricomycetidae</taxon>
        <taxon>Agaricales</taxon>
        <taxon>Pleurotineae</taxon>
        <taxon>Pterulaceae</taxon>
        <taxon>Pterulicium</taxon>
    </lineage>
</organism>
<evidence type="ECO:0000313" key="1">
    <source>
        <dbReference type="EMBL" id="TFL07132.1"/>
    </source>
</evidence>
<dbReference type="Proteomes" id="UP000305067">
    <property type="component" value="Unassembled WGS sequence"/>
</dbReference>
<keyword evidence="2" id="KW-1185">Reference proteome</keyword>
<name>A0A5C3QYV7_9AGAR</name>
<accession>A0A5C3QYV7</accession>
<dbReference type="EMBL" id="ML178814">
    <property type="protein sequence ID" value="TFL07132.1"/>
    <property type="molecule type" value="Genomic_DNA"/>
</dbReference>
<evidence type="ECO:0000313" key="2">
    <source>
        <dbReference type="Proteomes" id="UP000305067"/>
    </source>
</evidence>
<reference evidence="1 2" key="1">
    <citation type="journal article" date="2019" name="Nat. Ecol. Evol.">
        <title>Megaphylogeny resolves global patterns of mushroom evolution.</title>
        <authorList>
            <person name="Varga T."/>
            <person name="Krizsan K."/>
            <person name="Foldi C."/>
            <person name="Dima B."/>
            <person name="Sanchez-Garcia M."/>
            <person name="Sanchez-Ramirez S."/>
            <person name="Szollosi G.J."/>
            <person name="Szarkandi J.G."/>
            <person name="Papp V."/>
            <person name="Albert L."/>
            <person name="Andreopoulos W."/>
            <person name="Angelini C."/>
            <person name="Antonin V."/>
            <person name="Barry K.W."/>
            <person name="Bougher N.L."/>
            <person name="Buchanan P."/>
            <person name="Buyck B."/>
            <person name="Bense V."/>
            <person name="Catcheside P."/>
            <person name="Chovatia M."/>
            <person name="Cooper J."/>
            <person name="Damon W."/>
            <person name="Desjardin D."/>
            <person name="Finy P."/>
            <person name="Geml J."/>
            <person name="Haridas S."/>
            <person name="Hughes K."/>
            <person name="Justo A."/>
            <person name="Karasinski D."/>
            <person name="Kautmanova I."/>
            <person name="Kiss B."/>
            <person name="Kocsube S."/>
            <person name="Kotiranta H."/>
            <person name="LaButti K.M."/>
            <person name="Lechner B.E."/>
            <person name="Liimatainen K."/>
            <person name="Lipzen A."/>
            <person name="Lukacs Z."/>
            <person name="Mihaltcheva S."/>
            <person name="Morgado L.N."/>
            <person name="Niskanen T."/>
            <person name="Noordeloos M.E."/>
            <person name="Ohm R.A."/>
            <person name="Ortiz-Santana B."/>
            <person name="Ovrebo C."/>
            <person name="Racz N."/>
            <person name="Riley R."/>
            <person name="Savchenko A."/>
            <person name="Shiryaev A."/>
            <person name="Soop K."/>
            <person name="Spirin V."/>
            <person name="Szebenyi C."/>
            <person name="Tomsovsky M."/>
            <person name="Tulloss R.E."/>
            <person name="Uehling J."/>
            <person name="Grigoriev I.V."/>
            <person name="Vagvolgyi C."/>
            <person name="Papp T."/>
            <person name="Martin F.M."/>
            <person name="Miettinen O."/>
            <person name="Hibbett D.S."/>
            <person name="Nagy L.G."/>
        </authorList>
    </citation>
    <scope>NUCLEOTIDE SEQUENCE [LARGE SCALE GENOMIC DNA]</scope>
    <source>
        <strain evidence="1 2">CBS 309.79</strain>
    </source>
</reference>
<dbReference type="AlphaFoldDB" id="A0A5C3QYV7"/>
<proteinExistence type="predicted"/>
<gene>
    <name evidence="1" type="ORF">BDV98DRAFT_587648</name>
</gene>